<reference evidence="2" key="1">
    <citation type="journal article" date="2023" name="Mol. Phylogenet. Evol.">
        <title>Genome-scale phylogeny and comparative genomics of the fungal order Sordariales.</title>
        <authorList>
            <person name="Hensen N."/>
            <person name="Bonometti L."/>
            <person name="Westerberg I."/>
            <person name="Brannstrom I.O."/>
            <person name="Guillou S."/>
            <person name="Cros-Aarteil S."/>
            <person name="Calhoun S."/>
            <person name="Haridas S."/>
            <person name="Kuo A."/>
            <person name="Mondo S."/>
            <person name="Pangilinan J."/>
            <person name="Riley R."/>
            <person name="LaButti K."/>
            <person name="Andreopoulos B."/>
            <person name="Lipzen A."/>
            <person name="Chen C."/>
            <person name="Yan M."/>
            <person name="Daum C."/>
            <person name="Ng V."/>
            <person name="Clum A."/>
            <person name="Steindorff A."/>
            <person name="Ohm R.A."/>
            <person name="Martin F."/>
            <person name="Silar P."/>
            <person name="Natvig D.O."/>
            <person name="Lalanne C."/>
            <person name="Gautier V."/>
            <person name="Ament-Velasquez S.L."/>
            <person name="Kruys A."/>
            <person name="Hutchinson M.I."/>
            <person name="Powell A.J."/>
            <person name="Barry K."/>
            <person name="Miller A.N."/>
            <person name="Grigoriev I.V."/>
            <person name="Debuchy R."/>
            <person name="Gladieux P."/>
            <person name="Hiltunen Thoren M."/>
            <person name="Johannesson H."/>
        </authorList>
    </citation>
    <scope>NUCLEOTIDE SEQUENCE</scope>
    <source>
        <strain evidence="2">CBS 168.71</strain>
    </source>
</reference>
<dbReference type="EMBL" id="JAUEPN010000013">
    <property type="protein sequence ID" value="KAK3290463.1"/>
    <property type="molecule type" value="Genomic_DNA"/>
</dbReference>
<comment type="caution">
    <text evidence="2">The sequence shown here is derived from an EMBL/GenBank/DDBJ whole genome shotgun (WGS) entry which is preliminary data.</text>
</comment>
<proteinExistence type="predicted"/>
<accession>A0AAE0LMA6</accession>
<dbReference type="AlphaFoldDB" id="A0AAE0LMA6"/>
<name>A0AAE0LMA6_9PEZI</name>
<dbReference type="GeneID" id="87839548"/>
<sequence length="180" mass="20017">MADGLLPRGASTTTTTGSASPPVSRPVAAPRNHTTSADVSRAQIGPYVPGTIPPPRISLRQPENGTTGRIVDKIMAPRRLPHFPPGHTQTVAMYYISYPERPGERELVPFSEILRHVSPRELERWENELPQRAEEEKRRRKREMDEGGTPGMVTRAKRRRTGVDLASEPDKLKVVPNSSL</sequence>
<reference evidence="2" key="2">
    <citation type="submission" date="2023-06" db="EMBL/GenBank/DDBJ databases">
        <authorList>
            <consortium name="Lawrence Berkeley National Laboratory"/>
            <person name="Haridas S."/>
            <person name="Hensen N."/>
            <person name="Bonometti L."/>
            <person name="Westerberg I."/>
            <person name="Brannstrom I.O."/>
            <person name="Guillou S."/>
            <person name="Cros-Aarteil S."/>
            <person name="Calhoun S."/>
            <person name="Kuo A."/>
            <person name="Mondo S."/>
            <person name="Pangilinan J."/>
            <person name="Riley R."/>
            <person name="Labutti K."/>
            <person name="Andreopoulos B."/>
            <person name="Lipzen A."/>
            <person name="Chen C."/>
            <person name="Yanf M."/>
            <person name="Daum C."/>
            <person name="Ng V."/>
            <person name="Clum A."/>
            <person name="Steindorff A."/>
            <person name="Ohm R."/>
            <person name="Martin F."/>
            <person name="Silar P."/>
            <person name="Natvig D."/>
            <person name="Lalanne C."/>
            <person name="Gautier V."/>
            <person name="Ament-Velasquez S.L."/>
            <person name="Kruys A."/>
            <person name="Hutchinson M.I."/>
            <person name="Powell A.J."/>
            <person name="Barry K."/>
            <person name="Miller A.N."/>
            <person name="Grigoriev I.V."/>
            <person name="Debuchy R."/>
            <person name="Gladieux P."/>
            <person name="Thoren M.H."/>
            <person name="Johannesson H."/>
        </authorList>
    </citation>
    <scope>NUCLEOTIDE SEQUENCE</scope>
    <source>
        <strain evidence="2">CBS 168.71</strain>
    </source>
</reference>
<protein>
    <submittedName>
        <fullName evidence="2">Uncharacterized protein</fullName>
    </submittedName>
</protein>
<evidence type="ECO:0000313" key="3">
    <source>
        <dbReference type="Proteomes" id="UP001278766"/>
    </source>
</evidence>
<feature type="region of interest" description="Disordered" evidence="1">
    <location>
        <begin position="127"/>
        <end position="180"/>
    </location>
</feature>
<feature type="region of interest" description="Disordered" evidence="1">
    <location>
        <begin position="1"/>
        <end position="65"/>
    </location>
</feature>
<organism evidence="2 3">
    <name type="scientific">Chaetomium fimeti</name>
    <dbReference type="NCBI Taxonomy" id="1854472"/>
    <lineage>
        <taxon>Eukaryota</taxon>
        <taxon>Fungi</taxon>
        <taxon>Dikarya</taxon>
        <taxon>Ascomycota</taxon>
        <taxon>Pezizomycotina</taxon>
        <taxon>Sordariomycetes</taxon>
        <taxon>Sordariomycetidae</taxon>
        <taxon>Sordariales</taxon>
        <taxon>Chaetomiaceae</taxon>
        <taxon>Chaetomium</taxon>
    </lineage>
</organism>
<feature type="compositionally biased region" description="Basic and acidic residues" evidence="1">
    <location>
        <begin position="127"/>
        <end position="145"/>
    </location>
</feature>
<feature type="compositionally biased region" description="Low complexity" evidence="1">
    <location>
        <begin position="9"/>
        <end position="31"/>
    </location>
</feature>
<evidence type="ECO:0000256" key="1">
    <source>
        <dbReference type="SAM" id="MobiDB-lite"/>
    </source>
</evidence>
<dbReference type="RefSeq" id="XP_062653977.1">
    <property type="nucleotide sequence ID" value="XM_062802600.1"/>
</dbReference>
<gene>
    <name evidence="2" type="ORF">B0H64DRAFT_378669</name>
</gene>
<evidence type="ECO:0000313" key="2">
    <source>
        <dbReference type="EMBL" id="KAK3290463.1"/>
    </source>
</evidence>
<keyword evidence="3" id="KW-1185">Reference proteome</keyword>
<dbReference type="Proteomes" id="UP001278766">
    <property type="component" value="Unassembled WGS sequence"/>
</dbReference>